<accession>A0AAV4RY80</accession>
<keyword evidence="2" id="KW-1185">Reference proteome</keyword>
<comment type="caution">
    <text evidence="1">The sequence shown here is derived from an EMBL/GenBank/DDBJ whole genome shotgun (WGS) entry which is preliminary data.</text>
</comment>
<proteinExistence type="predicted"/>
<reference evidence="1 2" key="1">
    <citation type="submission" date="2021-06" db="EMBL/GenBank/DDBJ databases">
        <title>Caerostris extrusa draft genome.</title>
        <authorList>
            <person name="Kono N."/>
            <person name="Arakawa K."/>
        </authorList>
    </citation>
    <scope>NUCLEOTIDE SEQUENCE [LARGE SCALE GENOMIC DNA]</scope>
</reference>
<organism evidence="1 2">
    <name type="scientific">Caerostris extrusa</name>
    <name type="common">Bark spider</name>
    <name type="synonym">Caerostris bankana</name>
    <dbReference type="NCBI Taxonomy" id="172846"/>
    <lineage>
        <taxon>Eukaryota</taxon>
        <taxon>Metazoa</taxon>
        <taxon>Ecdysozoa</taxon>
        <taxon>Arthropoda</taxon>
        <taxon>Chelicerata</taxon>
        <taxon>Arachnida</taxon>
        <taxon>Araneae</taxon>
        <taxon>Araneomorphae</taxon>
        <taxon>Entelegynae</taxon>
        <taxon>Araneoidea</taxon>
        <taxon>Araneidae</taxon>
        <taxon>Caerostris</taxon>
    </lineage>
</organism>
<dbReference type="AlphaFoldDB" id="A0AAV4RY80"/>
<name>A0AAV4RY80_CAEEX</name>
<protein>
    <submittedName>
        <fullName evidence="1">Uncharacterized protein</fullName>
    </submittedName>
</protein>
<sequence length="97" mass="11565">MLLALCRYLYRVLSLLKAVNVKKKLDHSQITKPEKEELGSMLRCNFENYYIRQKLLKKVFYRQSNCNTFIYRTYANGKQLFLQFFLKSPASPQSSKE</sequence>
<evidence type="ECO:0000313" key="2">
    <source>
        <dbReference type="Proteomes" id="UP001054945"/>
    </source>
</evidence>
<dbReference type="EMBL" id="BPLR01008524">
    <property type="protein sequence ID" value="GIY25331.1"/>
    <property type="molecule type" value="Genomic_DNA"/>
</dbReference>
<dbReference type="Proteomes" id="UP001054945">
    <property type="component" value="Unassembled WGS sequence"/>
</dbReference>
<gene>
    <name evidence="1" type="ORF">CEXT_321891</name>
</gene>
<evidence type="ECO:0000313" key="1">
    <source>
        <dbReference type="EMBL" id="GIY25331.1"/>
    </source>
</evidence>